<evidence type="ECO:0000256" key="11">
    <source>
        <dbReference type="SAM" id="MobiDB-lite"/>
    </source>
</evidence>
<evidence type="ECO:0000313" key="13">
    <source>
        <dbReference type="Proteomes" id="UP001055102"/>
    </source>
</evidence>
<feature type="region of interest" description="Disordered" evidence="11">
    <location>
        <begin position="134"/>
        <end position="173"/>
    </location>
</feature>
<dbReference type="InterPro" id="IPR012340">
    <property type="entry name" value="NA-bd_OB-fold"/>
</dbReference>
<dbReference type="Pfam" id="PF03100">
    <property type="entry name" value="CcmE"/>
    <property type="match status" value="1"/>
</dbReference>
<evidence type="ECO:0000256" key="4">
    <source>
        <dbReference type="ARBA" id="ARBA00022723"/>
    </source>
</evidence>
<organism evidence="12 13">
    <name type="scientific">Methylobacterium jeotgali</name>
    <dbReference type="NCBI Taxonomy" id="381630"/>
    <lineage>
        <taxon>Bacteria</taxon>
        <taxon>Pseudomonadati</taxon>
        <taxon>Pseudomonadota</taxon>
        <taxon>Alphaproteobacteria</taxon>
        <taxon>Hyphomicrobiales</taxon>
        <taxon>Methylobacteriaceae</taxon>
        <taxon>Methylobacterium</taxon>
    </lineage>
</organism>
<keyword evidence="5 10" id="KW-0201">Cytochrome c-type biogenesis</keyword>
<dbReference type="InterPro" id="IPR004329">
    <property type="entry name" value="CcmE"/>
</dbReference>
<evidence type="ECO:0000256" key="8">
    <source>
        <dbReference type="ARBA" id="ARBA00023004"/>
    </source>
</evidence>
<dbReference type="Proteomes" id="UP001055102">
    <property type="component" value="Unassembled WGS sequence"/>
</dbReference>
<dbReference type="RefSeq" id="WP_238274199.1">
    <property type="nucleotide sequence ID" value="NZ_BPQR01000012.1"/>
</dbReference>
<comment type="function">
    <text evidence="10">Heme chaperone required for the biogenesis of c-type cytochromes. Transiently binds heme delivered by CcmC and transfers the heme to apo-cytochromes in a process facilitated by CcmF and CcmH.</text>
</comment>
<keyword evidence="8 10" id="KW-0408">Iron</keyword>
<reference evidence="12" key="2">
    <citation type="submission" date="2021-08" db="EMBL/GenBank/DDBJ databases">
        <authorList>
            <person name="Tani A."/>
            <person name="Ola A."/>
            <person name="Ogura Y."/>
            <person name="Katsura K."/>
            <person name="Hayashi T."/>
        </authorList>
    </citation>
    <scope>NUCLEOTIDE SEQUENCE</scope>
    <source>
        <strain evidence="12">LMG 23639</strain>
    </source>
</reference>
<comment type="similarity">
    <text evidence="10">Belongs to the CcmE/CycJ family.</text>
</comment>
<dbReference type="HAMAP" id="MF_01959">
    <property type="entry name" value="CcmE"/>
    <property type="match status" value="1"/>
</dbReference>
<dbReference type="NCBIfam" id="NF009731">
    <property type="entry name" value="PRK13254.1-5"/>
    <property type="match status" value="1"/>
</dbReference>
<reference evidence="12" key="1">
    <citation type="journal article" date="2021" name="Front. Microbiol.">
        <title>Comprehensive Comparative Genomics and Phenotyping of Methylobacterium Species.</title>
        <authorList>
            <person name="Alessa O."/>
            <person name="Ogura Y."/>
            <person name="Fujitani Y."/>
            <person name="Takami H."/>
            <person name="Hayashi T."/>
            <person name="Sahin N."/>
            <person name="Tani A."/>
        </authorList>
    </citation>
    <scope>NUCLEOTIDE SEQUENCE</scope>
    <source>
        <strain evidence="12">LMG 23639</strain>
    </source>
</reference>
<keyword evidence="3 10" id="KW-0812">Transmembrane</keyword>
<name>A0ABQ4SQT8_9HYPH</name>
<dbReference type="EMBL" id="BPQR01000012">
    <property type="protein sequence ID" value="GJE05512.1"/>
    <property type="molecule type" value="Genomic_DNA"/>
</dbReference>
<evidence type="ECO:0000256" key="7">
    <source>
        <dbReference type="ARBA" id="ARBA00022989"/>
    </source>
</evidence>
<keyword evidence="2 10" id="KW-0349">Heme</keyword>
<feature type="compositionally biased region" description="Low complexity" evidence="11">
    <location>
        <begin position="149"/>
        <end position="161"/>
    </location>
</feature>
<keyword evidence="10" id="KW-1003">Cell membrane</keyword>
<dbReference type="PANTHER" id="PTHR34128">
    <property type="entry name" value="CYTOCHROME C-TYPE BIOGENESIS PROTEIN CCME HOMOLOG, MITOCHONDRIAL"/>
    <property type="match status" value="1"/>
</dbReference>
<keyword evidence="13" id="KW-1185">Reference proteome</keyword>
<feature type="topological domain" description="Extracellular" evidence="10">
    <location>
        <begin position="29"/>
        <end position="173"/>
    </location>
</feature>
<evidence type="ECO:0000256" key="6">
    <source>
        <dbReference type="ARBA" id="ARBA00022968"/>
    </source>
</evidence>
<dbReference type="PANTHER" id="PTHR34128:SF2">
    <property type="entry name" value="CYTOCHROME C-TYPE BIOGENESIS PROTEIN CCME HOMOLOG, MITOCHONDRIAL"/>
    <property type="match status" value="1"/>
</dbReference>
<keyword evidence="6 10" id="KW-0735">Signal-anchor</keyword>
<comment type="subcellular location">
    <subcellularLocation>
        <location evidence="10">Cell membrane</location>
        <topology evidence="10">Single-pass type II membrane protein</topology>
    </subcellularLocation>
    <subcellularLocation>
        <location evidence="1">Membrane</location>
    </subcellularLocation>
</comment>
<keyword evidence="4 10" id="KW-0479">Metal-binding</keyword>
<evidence type="ECO:0000256" key="9">
    <source>
        <dbReference type="ARBA" id="ARBA00023136"/>
    </source>
</evidence>
<evidence type="ECO:0000256" key="1">
    <source>
        <dbReference type="ARBA" id="ARBA00004370"/>
    </source>
</evidence>
<dbReference type="NCBIfam" id="NF009727">
    <property type="entry name" value="PRK13254.1-1"/>
    <property type="match status" value="1"/>
</dbReference>
<dbReference type="SUPFAM" id="SSF82093">
    <property type="entry name" value="Heme chaperone CcmE"/>
    <property type="match status" value="1"/>
</dbReference>
<evidence type="ECO:0000256" key="5">
    <source>
        <dbReference type="ARBA" id="ARBA00022748"/>
    </source>
</evidence>
<proteinExistence type="inferred from homology"/>
<dbReference type="InterPro" id="IPR036127">
    <property type="entry name" value="CcmE-like_sf"/>
</dbReference>
<dbReference type="Gene3D" id="2.40.50.140">
    <property type="entry name" value="Nucleic acid-binding proteins"/>
    <property type="match status" value="1"/>
</dbReference>
<evidence type="ECO:0000256" key="3">
    <source>
        <dbReference type="ARBA" id="ARBA00022692"/>
    </source>
</evidence>
<feature type="topological domain" description="Cytoplasmic" evidence="10">
    <location>
        <begin position="1"/>
        <end position="7"/>
    </location>
</feature>
<feature type="binding site" description="covalent" evidence="10">
    <location>
        <position position="122"/>
    </location>
    <ligand>
        <name>heme</name>
        <dbReference type="ChEBI" id="CHEBI:30413"/>
    </ligand>
</feature>
<evidence type="ECO:0000256" key="10">
    <source>
        <dbReference type="HAMAP-Rule" id="MF_01959"/>
    </source>
</evidence>
<evidence type="ECO:0000256" key="2">
    <source>
        <dbReference type="ARBA" id="ARBA00022617"/>
    </source>
</evidence>
<evidence type="ECO:0000313" key="12">
    <source>
        <dbReference type="EMBL" id="GJE05512.1"/>
    </source>
</evidence>
<keyword evidence="7 10" id="KW-1133">Transmembrane helix</keyword>
<sequence length="173" mass="18187">MTRKSRRLVVIAACGAVLALALGLILSAMSGSIVFFRSPSEVAAQAVQPGVRFRIGGLVKDGSLQRGADQRVAFAVTDTAATVEVAYQGLLPDLFREGQGVVAEGTLDPTGVFRADTVLAKHDERYMPREVADALKAQGRWQEGEGKSPPAQAAAPRESAAGMPATLGPRSER</sequence>
<accession>A0ABQ4SQT8</accession>
<protein>
    <recommendedName>
        <fullName evidence="10">Cytochrome c-type biogenesis protein CcmE</fullName>
    </recommendedName>
    <alternativeName>
        <fullName evidence="10">Cytochrome c maturation protein E</fullName>
    </alternativeName>
    <alternativeName>
        <fullName evidence="10">Heme chaperone CcmE</fullName>
    </alternativeName>
</protein>
<comment type="caution">
    <text evidence="12">The sequence shown here is derived from an EMBL/GenBank/DDBJ whole genome shotgun (WGS) entry which is preliminary data.</text>
</comment>
<keyword evidence="9 10" id="KW-0472">Membrane</keyword>
<gene>
    <name evidence="10 12" type="primary">ccmE</name>
    <name evidence="10" type="synonym">cycJ</name>
    <name evidence="12" type="ORF">AOPFMNJM_0812</name>
</gene>
<feature type="binding site" description="axial binding residue" evidence="10">
    <location>
        <position position="126"/>
    </location>
    <ligand>
        <name>heme</name>
        <dbReference type="ChEBI" id="CHEBI:30413"/>
    </ligand>
    <ligandPart>
        <name>Fe</name>
        <dbReference type="ChEBI" id="CHEBI:18248"/>
    </ligandPart>
</feature>